<evidence type="ECO:0000256" key="1">
    <source>
        <dbReference type="SAM" id="MobiDB-lite"/>
    </source>
</evidence>
<dbReference type="PANTHER" id="PTHR33085">
    <property type="entry name" value="OS12G0113100 PROTEIN-RELATED"/>
    <property type="match status" value="1"/>
</dbReference>
<dbReference type="EnsemblPlants" id="OGLUM05G01890.1">
    <property type="protein sequence ID" value="OGLUM05G01890.1"/>
    <property type="gene ID" value="OGLUM05G01890"/>
</dbReference>
<proteinExistence type="predicted"/>
<feature type="region of interest" description="Disordered" evidence="1">
    <location>
        <begin position="493"/>
        <end position="514"/>
    </location>
</feature>
<organism evidence="2">
    <name type="scientific">Oryza glumipatula</name>
    <dbReference type="NCBI Taxonomy" id="40148"/>
    <lineage>
        <taxon>Eukaryota</taxon>
        <taxon>Viridiplantae</taxon>
        <taxon>Streptophyta</taxon>
        <taxon>Embryophyta</taxon>
        <taxon>Tracheophyta</taxon>
        <taxon>Spermatophyta</taxon>
        <taxon>Magnoliopsida</taxon>
        <taxon>Liliopsida</taxon>
        <taxon>Poales</taxon>
        <taxon>Poaceae</taxon>
        <taxon>BOP clade</taxon>
        <taxon>Oryzoideae</taxon>
        <taxon>Oryzeae</taxon>
        <taxon>Oryzinae</taxon>
        <taxon>Oryza</taxon>
    </lineage>
</organism>
<evidence type="ECO:0000313" key="3">
    <source>
        <dbReference type="Proteomes" id="UP000026961"/>
    </source>
</evidence>
<feature type="compositionally biased region" description="Basic and acidic residues" evidence="1">
    <location>
        <begin position="404"/>
        <end position="414"/>
    </location>
</feature>
<dbReference type="AlphaFoldDB" id="A0A0D9ZTN9"/>
<name>A0A0D9ZTN9_9ORYZ</name>
<dbReference type="Pfam" id="PF07893">
    <property type="entry name" value="DUF1668"/>
    <property type="match status" value="1"/>
</dbReference>
<dbReference type="HOGENOM" id="CLU_018267_0_1_1"/>
<reference evidence="2" key="1">
    <citation type="submission" date="2015-04" db="UniProtKB">
        <authorList>
            <consortium name="EnsemblPlants"/>
        </authorList>
    </citation>
    <scope>IDENTIFICATION</scope>
</reference>
<reference evidence="2" key="2">
    <citation type="submission" date="2018-05" db="EMBL/GenBank/DDBJ databases">
        <title>OgluRS3 (Oryza glumaepatula Reference Sequence Version 3).</title>
        <authorList>
            <person name="Zhang J."/>
            <person name="Kudrna D."/>
            <person name="Lee S."/>
            <person name="Talag J."/>
            <person name="Welchert J."/>
            <person name="Wing R.A."/>
        </authorList>
    </citation>
    <scope>NUCLEOTIDE SEQUENCE [LARGE SCALE GENOMIC DNA]</scope>
</reference>
<evidence type="ECO:0000313" key="2">
    <source>
        <dbReference type="EnsemblPlants" id="OGLUM05G01890.1"/>
    </source>
</evidence>
<feature type="region of interest" description="Disordered" evidence="1">
    <location>
        <begin position="404"/>
        <end position="430"/>
    </location>
</feature>
<dbReference type="PANTHER" id="PTHR33085:SF113">
    <property type="entry name" value="OS05G0126000 PROTEIN"/>
    <property type="match status" value="1"/>
</dbReference>
<dbReference type="Proteomes" id="UP000026961">
    <property type="component" value="Chromosome 5"/>
</dbReference>
<dbReference type="InterPro" id="IPR012871">
    <property type="entry name" value="DUF1668_ORYSA"/>
</dbReference>
<protein>
    <submittedName>
        <fullName evidence="2">Uncharacterized protein</fullName>
    </submittedName>
</protein>
<sequence length="575" mass="63751">MENGEKGVYSLRRLNLSRHPLFYSSTEVSAVQDLPALREEGYVYYPFKGYGESSKQAFEVESIRLPSRTVSLLPTPSSTDKMCKFDCFSVSESKIICTDQAARTFLYDLDEHCVTSMPSLHAPKYSPFSVSVAIQGEKGEGESSSSSSRRLYVMEEVLLPERGTGSSYQFEAFDYRKPGPEYLVKAWHCDPLPPPPFVRDPRYVPSPVSSYAVVGNFICISTKGIGTYCFDTVSYSWSHAGDWMLPFCGKGEYVPELKLWFGVSAKNNYAPCASDLSPVVRAEPPKPGCIWEDLNLPEDWRPCRMSDLVNLGSGRFCIIRFFQPSGNRDYMKDQIDQTIAVFSGVEALPDDNKAAGNGKGKGKQNAKGLRMIKHKSRKCTFIEQINNVESGLFGGAGDSEKLAGDSEKLRRGEKAPPPSLRPCGFRQPLSRQRGGRRAMGVVWRKLLGRLPCHPCPGSDAEGKTVYLGLRLIFLGCLVSCALLPRLQLGRAPGDGSGSMNEQAPGQDCISTTSRTSPSRCSPDWRCCLRLRLRRPAMAADQAIIDRKEGLRMIKHKSRRYAELDDGGTRSVKSVL</sequence>
<keyword evidence="3" id="KW-1185">Reference proteome</keyword>
<dbReference type="Gramene" id="OGLUM05G01890.1">
    <property type="protein sequence ID" value="OGLUM05G01890.1"/>
    <property type="gene ID" value="OGLUM05G01890"/>
</dbReference>
<accession>A0A0D9ZTN9</accession>
<dbReference type="eggNOG" id="ENOG502R3Z5">
    <property type="taxonomic scope" value="Eukaryota"/>
</dbReference>